<gene>
    <name evidence="1" type="ORF">AVDCRST_MAG58-1214</name>
</gene>
<dbReference type="AlphaFoldDB" id="A0A6J4QVW7"/>
<dbReference type="EMBL" id="CADCVF010000034">
    <property type="protein sequence ID" value="CAA9455060.1"/>
    <property type="molecule type" value="Genomic_DNA"/>
</dbReference>
<reference evidence="1" key="1">
    <citation type="submission" date="2020-02" db="EMBL/GenBank/DDBJ databases">
        <authorList>
            <person name="Meier V. D."/>
        </authorList>
    </citation>
    <scope>NUCLEOTIDE SEQUENCE</scope>
    <source>
        <strain evidence="1">AVDCRST_MAG58</strain>
    </source>
</reference>
<name>A0A6J4QVW7_9ACTN</name>
<proteinExistence type="predicted"/>
<accession>A0A6J4QVW7</accession>
<organism evidence="1">
    <name type="scientific">uncultured Rubrobacteraceae bacterium</name>
    <dbReference type="NCBI Taxonomy" id="349277"/>
    <lineage>
        <taxon>Bacteria</taxon>
        <taxon>Bacillati</taxon>
        <taxon>Actinomycetota</taxon>
        <taxon>Rubrobacteria</taxon>
        <taxon>Rubrobacterales</taxon>
        <taxon>Rubrobacteraceae</taxon>
        <taxon>environmental samples</taxon>
    </lineage>
</organism>
<evidence type="ECO:0000313" key="1">
    <source>
        <dbReference type="EMBL" id="CAA9455060.1"/>
    </source>
</evidence>
<protein>
    <submittedName>
        <fullName evidence="1">Uncharacterized protein</fullName>
    </submittedName>
</protein>
<sequence>MAALRCTCEQGTNLWGEFWWIEGEHRWVFFDDEKASETYAEQLTHCRGCGRSLERKGLRATTPSLLP</sequence>